<dbReference type="InterPro" id="IPR013057">
    <property type="entry name" value="AA_transpt_TM"/>
</dbReference>
<sequence>MAGHSVFPNIYSSMKEPSQYPSVLLTSFITSMLLYTGVGICGFLMFGNSTKSQFTLNMPKRFVASKIAAFTTVVAPISKYALTITPVAFGLEELLPSARLRSHAVSIVIRTALVISTLIVALTVPYFDSVMALIGSLLVMLVALIFPSACYLSIHHGRLTKLQISVCIFIIIVGVLCSSVGTYSAIKSIANKMA</sequence>
<keyword evidence="2" id="KW-0813">Transport</keyword>
<comment type="similarity">
    <text evidence="7">Belongs to the amino acid/polyamine transporter 2 family. Amino acid/auxin permease (AAAP) (TC 2.A.18.5) subfamily.</text>
</comment>
<dbReference type="PANTHER" id="PTHR22950">
    <property type="entry name" value="AMINO ACID TRANSPORTER"/>
    <property type="match status" value="1"/>
</dbReference>
<keyword evidence="3 8" id="KW-0812">Transmembrane</keyword>
<keyword evidence="5 8" id="KW-1133">Transmembrane helix</keyword>
<evidence type="ECO:0000256" key="2">
    <source>
        <dbReference type="ARBA" id="ARBA00022448"/>
    </source>
</evidence>
<dbReference type="OrthoDB" id="655540at2759"/>
<evidence type="ECO:0000256" key="5">
    <source>
        <dbReference type="ARBA" id="ARBA00022989"/>
    </source>
</evidence>
<evidence type="ECO:0000256" key="3">
    <source>
        <dbReference type="ARBA" id="ARBA00022692"/>
    </source>
</evidence>
<name>A0A5J4ZF12_9ASTE</name>
<evidence type="ECO:0000313" key="11">
    <source>
        <dbReference type="Proteomes" id="UP000325577"/>
    </source>
</evidence>
<dbReference type="GO" id="GO:0005774">
    <property type="term" value="C:vacuolar membrane"/>
    <property type="evidence" value="ECO:0007669"/>
    <property type="project" value="TreeGrafter"/>
</dbReference>
<evidence type="ECO:0000256" key="4">
    <source>
        <dbReference type="ARBA" id="ARBA00022970"/>
    </source>
</evidence>
<keyword evidence="11" id="KW-1185">Reference proteome</keyword>
<evidence type="ECO:0000256" key="8">
    <source>
        <dbReference type="SAM" id="Phobius"/>
    </source>
</evidence>
<dbReference type="PANTHER" id="PTHR22950:SF692">
    <property type="entry name" value="TRANSMEMBRANE AMINO ACID TRANSPORTER FAMILY PROTEIN"/>
    <property type="match status" value="1"/>
</dbReference>
<dbReference type="Proteomes" id="UP000325577">
    <property type="component" value="Linkage Group LG8"/>
</dbReference>
<dbReference type="AlphaFoldDB" id="A0A5J4ZF12"/>
<organism evidence="10 11">
    <name type="scientific">Nyssa sinensis</name>
    <dbReference type="NCBI Taxonomy" id="561372"/>
    <lineage>
        <taxon>Eukaryota</taxon>
        <taxon>Viridiplantae</taxon>
        <taxon>Streptophyta</taxon>
        <taxon>Embryophyta</taxon>
        <taxon>Tracheophyta</taxon>
        <taxon>Spermatophyta</taxon>
        <taxon>Magnoliopsida</taxon>
        <taxon>eudicotyledons</taxon>
        <taxon>Gunneridae</taxon>
        <taxon>Pentapetalae</taxon>
        <taxon>asterids</taxon>
        <taxon>Cornales</taxon>
        <taxon>Nyssaceae</taxon>
        <taxon>Nyssa</taxon>
    </lineage>
</organism>
<feature type="transmembrane region" description="Helical" evidence="8">
    <location>
        <begin position="103"/>
        <end position="124"/>
    </location>
</feature>
<keyword evidence="4" id="KW-0029">Amino-acid transport</keyword>
<accession>A0A5J4ZF12</accession>
<dbReference type="Pfam" id="PF01490">
    <property type="entry name" value="Aa_trans"/>
    <property type="match status" value="1"/>
</dbReference>
<keyword evidence="6 8" id="KW-0472">Membrane</keyword>
<dbReference type="GO" id="GO:0015179">
    <property type="term" value="F:L-amino acid transmembrane transporter activity"/>
    <property type="evidence" value="ECO:0007669"/>
    <property type="project" value="TreeGrafter"/>
</dbReference>
<protein>
    <recommendedName>
        <fullName evidence="9">Amino acid transporter transmembrane domain-containing protein</fullName>
    </recommendedName>
</protein>
<dbReference type="EMBL" id="CM018051">
    <property type="protein sequence ID" value="KAA8516404.1"/>
    <property type="molecule type" value="Genomic_DNA"/>
</dbReference>
<feature type="transmembrane region" description="Helical" evidence="8">
    <location>
        <begin position="130"/>
        <end position="154"/>
    </location>
</feature>
<evidence type="ECO:0000256" key="1">
    <source>
        <dbReference type="ARBA" id="ARBA00004141"/>
    </source>
</evidence>
<evidence type="ECO:0000256" key="6">
    <source>
        <dbReference type="ARBA" id="ARBA00023136"/>
    </source>
</evidence>
<feature type="transmembrane region" description="Helical" evidence="8">
    <location>
        <begin position="23"/>
        <end position="47"/>
    </location>
</feature>
<evidence type="ECO:0000313" key="10">
    <source>
        <dbReference type="EMBL" id="KAA8516404.1"/>
    </source>
</evidence>
<proteinExistence type="inferred from homology"/>
<feature type="transmembrane region" description="Helical" evidence="8">
    <location>
        <begin position="166"/>
        <end position="186"/>
    </location>
</feature>
<comment type="subcellular location">
    <subcellularLocation>
        <location evidence="1">Membrane</location>
        <topology evidence="1">Multi-pass membrane protein</topology>
    </subcellularLocation>
</comment>
<reference evidence="10 11" key="1">
    <citation type="submission" date="2019-09" db="EMBL/GenBank/DDBJ databases">
        <title>A chromosome-level genome assembly of the Chinese tupelo Nyssa sinensis.</title>
        <authorList>
            <person name="Yang X."/>
            <person name="Kang M."/>
            <person name="Yang Y."/>
            <person name="Xiong H."/>
            <person name="Wang M."/>
            <person name="Zhang Z."/>
            <person name="Wang Z."/>
            <person name="Wu H."/>
            <person name="Ma T."/>
            <person name="Liu J."/>
            <person name="Xi Z."/>
        </authorList>
    </citation>
    <scope>NUCLEOTIDE SEQUENCE [LARGE SCALE GENOMIC DNA]</scope>
    <source>
        <strain evidence="10">J267</strain>
        <tissue evidence="10">Leaf</tissue>
    </source>
</reference>
<gene>
    <name evidence="10" type="ORF">F0562_016697</name>
</gene>
<feature type="domain" description="Amino acid transporter transmembrane" evidence="9">
    <location>
        <begin position="3"/>
        <end position="186"/>
    </location>
</feature>
<evidence type="ECO:0000256" key="7">
    <source>
        <dbReference type="ARBA" id="ARBA00049662"/>
    </source>
</evidence>
<feature type="transmembrane region" description="Helical" evidence="8">
    <location>
        <begin position="67"/>
        <end position="91"/>
    </location>
</feature>
<evidence type="ECO:0000259" key="9">
    <source>
        <dbReference type="Pfam" id="PF01490"/>
    </source>
</evidence>